<feature type="transmembrane region" description="Helical" evidence="6">
    <location>
        <begin position="244"/>
        <end position="270"/>
    </location>
</feature>
<dbReference type="AlphaFoldDB" id="A0AAX4P278"/>
<proteinExistence type="inferred from homology"/>
<dbReference type="Proteomes" id="UP001472866">
    <property type="component" value="Chromosome 02"/>
</dbReference>
<comment type="similarity">
    <text evidence="2 6">Belongs to the SCAMP family.</text>
</comment>
<name>A0AAX4P278_9CHLO</name>
<keyword evidence="6" id="KW-1003">Cell membrane</keyword>
<evidence type="ECO:0000256" key="7">
    <source>
        <dbReference type="SAM" id="MobiDB-lite"/>
    </source>
</evidence>
<keyword evidence="6" id="KW-0813">Transport</keyword>
<sequence length="359" mass="38814">MTSLGWGGVGGKSLIGGSDDDSTTATPPQAQQKQDAQPETPSWATPPVPAPTPSGKATKGKGKGKGKQGQQRPKGDAPPVVPVASQTVDGVEPGPSQRQLNTRLDDVARREAAVRQREEHIKELEDRLKEGGIQVKPKNWPKCKPILYHDIYAEIPTPNQPVCKAGYYCWMISVSAYIMNFLTVSIQFFMGQGTLACFIFAALAAVTGIFCSWWTVYQSLYAALKTNGGSFAYGKYFIHKTISILWALWTFIAPPIGSLACFVAGLFVMIDQFSVGGSKGAVGGTLSIINMVLWGLVLLLALYEIIWTFSIWKKGGGLQDLEDQQRNASTAAMVFQNDTVSSAAKRLFGGAPRDDGIKF</sequence>
<keyword evidence="5 6" id="KW-0472">Membrane</keyword>
<feature type="transmembrane region" description="Helical" evidence="6">
    <location>
        <begin position="195"/>
        <end position="216"/>
    </location>
</feature>
<evidence type="ECO:0000256" key="4">
    <source>
        <dbReference type="ARBA" id="ARBA00022989"/>
    </source>
</evidence>
<evidence type="ECO:0000256" key="6">
    <source>
        <dbReference type="RuleBase" id="RU363122"/>
    </source>
</evidence>
<comment type="function">
    <text evidence="1 6">Probably involved in membrane trafficking.</text>
</comment>
<evidence type="ECO:0000313" key="9">
    <source>
        <dbReference type="Proteomes" id="UP001472866"/>
    </source>
</evidence>
<keyword evidence="6" id="KW-0968">Cytoplasmic vesicle</keyword>
<feature type="compositionally biased region" description="Low complexity" evidence="7">
    <location>
        <begin position="23"/>
        <end position="38"/>
    </location>
</feature>
<feature type="transmembrane region" description="Helical" evidence="6">
    <location>
        <begin position="291"/>
        <end position="312"/>
    </location>
</feature>
<dbReference type="GO" id="GO:0005886">
    <property type="term" value="C:plasma membrane"/>
    <property type="evidence" value="ECO:0007669"/>
    <property type="project" value="UniProtKB-SubCell"/>
</dbReference>
<dbReference type="InterPro" id="IPR007273">
    <property type="entry name" value="SCAMP"/>
</dbReference>
<keyword evidence="4 6" id="KW-1133">Transmembrane helix</keyword>
<comment type="subcellular location">
    <subcellularLocation>
        <location evidence="6">Cell membrane</location>
        <topology evidence="6">Multi-pass membrane protein</topology>
    </subcellularLocation>
    <subcellularLocation>
        <location evidence="6">Cytoplasmic vesicle</location>
        <location evidence="6">Secretory vesicle membrane</location>
        <topology evidence="6">Multi-pass membrane protein</topology>
    </subcellularLocation>
</comment>
<dbReference type="GO" id="GO:0055038">
    <property type="term" value="C:recycling endosome membrane"/>
    <property type="evidence" value="ECO:0007669"/>
    <property type="project" value="TreeGrafter"/>
</dbReference>
<evidence type="ECO:0000313" key="8">
    <source>
        <dbReference type="EMBL" id="WZN60043.1"/>
    </source>
</evidence>
<accession>A0AAX4P278</accession>
<organism evidence="8 9">
    <name type="scientific">Chloropicon roscoffensis</name>
    <dbReference type="NCBI Taxonomy" id="1461544"/>
    <lineage>
        <taxon>Eukaryota</taxon>
        <taxon>Viridiplantae</taxon>
        <taxon>Chlorophyta</taxon>
        <taxon>Chloropicophyceae</taxon>
        <taxon>Chloropicales</taxon>
        <taxon>Chloropicaceae</taxon>
        <taxon>Chloropicon</taxon>
    </lineage>
</organism>
<dbReference type="GO" id="GO:0032588">
    <property type="term" value="C:trans-Golgi network membrane"/>
    <property type="evidence" value="ECO:0007669"/>
    <property type="project" value="TreeGrafter"/>
</dbReference>
<gene>
    <name evidence="8" type="ORF">HKI87_02g15710</name>
</gene>
<dbReference type="PANTHER" id="PTHR10687">
    <property type="entry name" value="SECRETORY CARRIER-ASSOCIATED MEMBRANE PROTEIN SCAMP"/>
    <property type="match status" value="1"/>
</dbReference>
<reference evidence="8 9" key="1">
    <citation type="submission" date="2024-03" db="EMBL/GenBank/DDBJ databases">
        <title>Complete genome sequence of the green alga Chloropicon roscoffensis RCC1871.</title>
        <authorList>
            <person name="Lemieux C."/>
            <person name="Pombert J.-F."/>
            <person name="Otis C."/>
            <person name="Turmel M."/>
        </authorList>
    </citation>
    <scope>NUCLEOTIDE SEQUENCE [LARGE SCALE GENOMIC DNA]</scope>
    <source>
        <strain evidence="8 9">RCC1871</strain>
    </source>
</reference>
<evidence type="ECO:0000256" key="5">
    <source>
        <dbReference type="ARBA" id="ARBA00023136"/>
    </source>
</evidence>
<evidence type="ECO:0000256" key="2">
    <source>
        <dbReference type="ARBA" id="ARBA00010482"/>
    </source>
</evidence>
<keyword evidence="9" id="KW-1185">Reference proteome</keyword>
<dbReference type="GO" id="GO:0015031">
    <property type="term" value="P:protein transport"/>
    <property type="evidence" value="ECO:0007669"/>
    <property type="project" value="InterPro"/>
</dbReference>
<keyword evidence="3 6" id="KW-0812">Transmembrane</keyword>
<feature type="region of interest" description="Disordered" evidence="7">
    <location>
        <begin position="1"/>
        <end position="98"/>
    </location>
</feature>
<dbReference type="EMBL" id="CP151502">
    <property type="protein sequence ID" value="WZN60043.1"/>
    <property type="molecule type" value="Genomic_DNA"/>
</dbReference>
<dbReference type="Pfam" id="PF04144">
    <property type="entry name" value="SCAMP"/>
    <property type="match status" value="1"/>
</dbReference>
<evidence type="ECO:0000256" key="3">
    <source>
        <dbReference type="ARBA" id="ARBA00022692"/>
    </source>
</evidence>
<dbReference type="PANTHER" id="PTHR10687:SF2">
    <property type="entry name" value="SECRETORY CARRIER-ASSOCIATED MEMBRANE PROTEIN"/>
    <property type="match status" value="1"/>
</dbReference>
<evidence type="ECO:0000256" key="1">
    <source>
        <dbReference type="ARBA" id="ARBA00004003"/>
    </source>
</evidence>
<protein>
    <recommendedName>
        <fullName evidence="6">Secretory carrier-associated membrane protein</fullName>
        <shortName evidence="6">Secretory carrier membrane protein</shortName>
    </recommendedName>
</protein>
<dbReference type="GO" id="GO:0030658">
    <property type="term" value="C:transport vesicle membrane"/>
    <property type="evidence" value="ECO:0007669"/>
    <property type="project" value="UniProtKB-SubCell"/>
</dbReference>
<feature type="compositionally biased region" description="Gly residues" evidence="7">
    <location>
        <begin position="1"/>
        <end position="14"/>
    </location>
</feature>
<feature type="transmembrane region" description="Helical" evidence="6">
    <location>
        <begin position="165"/>
        <end position="183"/>
    </location>
</feature>